<dbReference type="EMBL" id="JAPEIS010000001">
    <property type="protein sequence ID" value="KAJ8069918.1"/>
    <property type="molecule type" value="Genomic_DNA"/>
</dbReference>
<proteinExistence type="predicted"/>
<dbReference type="AlphaFoldDB" id="A0A9X0DR67"/>
<reference evidence="1" key="1">
    <citation type="submission" date="2022-11" db="EMBL/GenBank/DDBJ databases">
        <title>Genome Resource of Sclerotinia nivalis Strain SnTB1, a Plant Pathogen Isolated from American Ginseng.</title>
        <authorList>
            <person name="Fan S."/>
        </authorList>
    </citation>
    <scope>NUCLEOTIDE SEQUENCE</scope>
    <source>
        <strain evidence="1">SnTB1</strain>
    </source>
</reference>
<keyword evidence="2" id="KW-1185">Reference proteome</keyword>
<evidence type="ECO:0000313" key="1">
    <source>
        <dbReference type="EMBL" id="KAJ8069918.1"/>
    </source>
</evidence>
<protein>
    <submittedName>
        <fullName evidence="1">Uncharacterized protein</fullName>
    </submittedName>
</protein>
<name>A0A9X0DR67_9HELO</name>
<accession>A0A9X0DR67</accession>
<dbReference type="Proteomes" id="UP001152300">
    <property type="component" value="Unassembled WGS sequence"/>
</dbReference>
<gene>
    <name evidence="1" type="ORF">OCU04_000326</name>
</gene>
<sequence>MLSFIEAYGSQAFSILASALKFSSRVEIGYITSPAYCLPCGKVLMSNRITIPKLLLPPLSAVHRSEFALALALMIRSSARTTSKLSTISQHIPNLGEEEENPPVICISIWAS</sequence>
<organism evidence="1 2">
    <name type="scientific">Sclerotinia nivalis</name>
    <dbReference type="NCBI Taxonomy" id="352851"/>
    <lineage>
        <taxon>Eukaryota</taxon>
        <taxon>Fungi</taxon>
        <taxon>Dikarya</taxon>
        <taxon>Ascomycota</taxon>
        <taxon>Pezizomycotina</taxon>
        <taxon>Leotiomycetes</taxon>
        <taxon>Helotiales</taxon>
        <taxon>Sclerotiniaceae</taxon>
        <taxon>Sclerotinia</taxon>
    </lineage>
</organism>
<evidence type="ECO:0000313" key="2">
    <source>
        <dbReference type="Proteomes" id="UP001152300"/>
    </source>
</evidence>
<comment type="caution">
    <text evidence="1">The sequence shown here is derived from an EMBL/GenBank/DDBJ whole genome shotgun (WGS) entry which is preliminary data.</text>
</comment>